<name>A0ACB8BVL5_9AGAM</name>
<evidence type="ECO:0000313" key="1">
    <source>
        <dbReference type="EMBL" id="KAH7929769.1"/>
    </source>
</evidence>
<protein>
    <submittedName>
        <fullName evidence="1">Uncharacterized protein</fullName>
    </submittedName>
</protein>
<dbReference type="EMBL" id="MU266338">
    <property type="protein sequence ID" value="KAH7929769.1"/>
    <property type="molecule type" value="Genomic_DNA"/>
</dbReference>
<organism evidence="1 2">
    <name type="scientific">Leucogyrophana mollusca</name>
    <dbReference type="NCBI Taxonomy" id="85980"/>
    <lineage>
        <taxon>Eukaryota</taxon>
        <taxon>Fungi</taxon>
        <taxon>Dikarya</taxon>
        <taxon>Basidiomycota</taxon>
        <taxon>Agaricomycotina</taxon>
        <taxon>Agaricomycetes</taxon>
        <taxon>Agaricomycetidae</taxon>
        <taxon>Boletales</taxon>
        <taxon>Boletales incertae sedis</taxon>
        <taxon>Leucogyrophana</taxon>
    </lineage>
</organism>
<dbReference type="Proteomes" id="UP000790709">
    <property type="component" value="Unassembled WGS sequence"/>
</dbReference>
<evidence type="ECO:0000313" key="2">
    <source>
        <dbReference type="Proteomes" id="UP000790709"/>
    </source>
</evidence>
<reference evidence="1" key="1">
    <citation type="journal article" date="2021" name="New Phytol.">
        <title>Evolutionary innovations through gain and loss of genes in the ectomycorrhizal Boletales.</title>
        <authorList>
            <person name="Wu G."/>
            <person name="Miyauchi S."/>
            <person name="Morin E."/>
            <person name="Kuo A."/>
            <person name="Drula E."/>
            <person name="Varga T."/>
            <person name="Kohler A."/>
            <person name="Feng B."/>
            <person name="Cao Y."/>
            <person name="Lipzen A."/>
            <person name="Daum C."/>
            <person name="Hundley H."/>
            <person name="Pangilinan J."/>
            <person name="Johnson J."/>
            <person name="Barry K."/>
            <person name="LaButti K."/>
            <person name="Ng V."/>
            <person name="Ahrendt S."/>
            <person name="Min B."/>
            <person name="Choi I.G."/>
            <person name="Park H."/>
            <person name="Plett J.M."/>
            <person name="Magnuson J."/>
            <person name="Spatafora J.W."/>
            <person name="Nagy L.G."/>
            <person name="Henrissat B."/>
            <person name="Grigoriev I.V."/>
            <person name="Yang Z.L."/>
            <person name="Xu J."/>
            <person name="Martin F.M."/>
        </authorList>
    </citation>
    <scope>NUCLEOTIDE SEQUENCE</scope>
    <source>
        <strain evidence="1">KUC20120723A-06</strain>
    </source>
</reference>
<proteinExistence type="predicted"/>
<gene>
    <name evidence="1" type="ORF">BV22DRAFT_1080387</name>
</gene>
<comment type="caution">
    <text evidence="1">The sequence shown here is derived from an EMBL/GenBank/DDBJ whole genome shotgun (WGS) entry which is preliminary data.</text>
</comment>
<accession>A0ACB8BVL5</accession>
<sequence>MPVVQHGPALTTTPTLTLSHRQQRRDGRYTFDSERGAPQSEICREGGEKGRECIILQMYSTKLFEAMQTHGFYCALPMDPSRTHIVCDKIPQS</sequence>
<keyword evidence="2" id="KW-1185">Reference proteome</keyword>